<dbReference type="InterPro" id="IPR024232">
    <property type="entry name" value="SpoIIIAH"/>
</dbReference>
<evidence type="ECO:0000313" key="3">
    <source>
        <dbReference type="Proteomes" id="UP000618943"/>
    </source>
</evidence>
<evidence type="ECO:0000313" key="2">
    <source>
        <dbReference type="EMBL" id="MBK3494031.1"/>
    </source>
</evidence>
<sequence>MRVKKRAVWFLTLLSLVTVISVYYLMNPTPPFNGLAIFSDDTLKDTAIDDIAKSTGKKTTVTAQSDLFEEMRMELLNERSQLRKTLTQKVASEQYTAEEKNEAFNEMDGIIKKESNEAMLEMLIKTLGYSDAFVRAEDDRIRVTVQSKELSKSKAAEIVYTVKKELKNSGDVMVDYKSESF</sequence>
<keyword evidence="1" id="KW-0812">Transmembrane</keyword>
<organism evidence="2 3">
    <name type="scientific">Viridibacillus soli</name>
    <dbReference type="NCBI Taxonomy" id="2798301"/>
    <lineage>
        <taxon>Bacteria</taxon>
        <taxon>Bacillati</taxon>
        <taxon>Bacillota</taxon>
        <taxon>Bacilli</taxon>
        <taxon>Bacillales</taxon>
        <taxon>Caryophanaceae</taxon>
        <taxon>Viridibacillus</taxon>
    </lineage>
</organism>
<dbReference type="InterPro" id="IPR038503">
    <property type="entry name" value="SpoIIIAH_sf"/>
</dbReference>
<comment type="caution">
    <text evidence="2">The sequence shown here is derived from an EMBL/GenBank/DDBJ whole genome shotgun (WGS) entry which is preliminary data.</text>
</comment>
<dbReference type="RefSeq" id="WP_200748037.1">
    <property type="nucleotide sequence ID" value="NZ_JAEOAH010000004.1"/>
</dbReference>
<reference evidence="2 3" key="1">
    <citation type="submission" date="2020-12" db="EMBL/GenBank/DDBJ databases">
        <title>YIM B01967 draft genome.</title>
        <authorList>
            <person name="Yan X."/>
        </authorList>
    </citation>
    <scope>NUCLEOTIDE SEQUENCE [LARGE SCALE GENOMIC DNA]</scope>
    <source>
        <strain evidence="2 3">YIM B01967</strain>
    </source>
</reference>
<evidence type="ECO:0000256" key="1">
    <source>
        <dbReference type="SAM" id="Phobius"/>
    </source>
</evidence>
<keyword evidence="1" id="KW-0472">Membrane</keyword>
<accession>A0ABS1H410</accession>
<feature type="transmembrane region" description="Helical" evidence="1">
    <location>
        <begin position="7"/>
        <end position="26"/>
    </location>
</feature>
<keyword evidence="3" id="KW-1185">Reference proteome</keyword>
<keyword evidence="1" id="KW-1133">Transmembrane helix</keyword>
<proteinExistence type="predicted"/>
<protein>
    <submittedName>
        <fullName evidence="2">SpoIIIAH-like family protein</fullName>
    </submittedName>
</protein>
<dbReference type="Proteomes" id="UP000618943">
    <property type="component" value="Unassembled WGS sequence"/>
</dbReference>
<dbReference type="EMBL" id="JAEOAH010000004">
    <property type="protein sequence ID" value="MBK3494031.1"/>
    <property type="molecule type" value="Genomic_DNA"/>
</dbReference>
<gene>
    <name evidence="2" type="ORF">JFL43_03980</name>
</gene>
<dbReference type="Gene3D" id="1.10.287.4300">
    <property type="entry name" value="Stage III sporulation protein AH-like"/>
    <property type="match status" value="1"/>
</dbReference>
<dbReference type="Pfam" id="PF12685">
    <property type="entry name" value="SpoIIIAH"/>
    <property type="match status" value="1"/>
</dbReference>
<name>A0ABS1H410_9BACL</name>